<comment type="caution">
    <text evidence="3">The sequence shown here is derived from an EMBL/GenBank/DDBJ whole genome shotgun (WGS) entry which is preliminary data.</text>
</comment>
<evidence type="ECO:0000256" key="1">
    <source>
        <dbReference type="SAM" id="Phobius"/>
    </source>
</evidence>
<accession>A0A1J5QC95</accession>
<dbReference type="PANTHER" id="PTHR34475:SF1">
    <property type="entry name" value="CYTOSKELETON PROTEIN RODZ"/>
    <property type="match status" value="1"/>
</dbReference>
<sequence>MQSENILIVGHDRKTWRSYVVASVLVIVALGCWMIYMEYAVQDRPIAVAEKAATPKPVAAIPAMPTPPATPVLQAPLAAPAVPQVAAPESATTPTHPSATKLGMAFTEQSWVSVTEHDGKEIFNKNQPAGSQVTIDGNPPFSVVIGNATGVQLIYHDKPVDLEPHTRANVARLTLE</sequence>
<proteinExistence type="predicted"/>
<feature type="domain" description="Cytoskeleton protein RodZ-like C-terminal" evidence="2">
    <location>
        <begin position="104"/>
        <end position="174"/>
    </location>
</feature>
<gene>
    <name evidence="3" type="primary">rodZ_11</name>
    <name evidence="3" type="ORF">GALL_406950</name>
</gene>
<evidence type="ECO:0000259" key="2">
    <source>
        <dbReference type="Pfam" id="PF13464"/>
    </source>
</evidence>
<reference evidence="3" key="1">
    <citation type="submission" date="2016-10" db="EMBL/GenBank/DDBJ databases">
        <title>Sequence of Gallionella enrichment culture.</title>
        <authorList>
            <person name="Poehlein A."/>
            <person name="Muehling M."/>
            <person name="Daniel R."/>
        </authorList>
    </citation>
    <scope>NUCLEOTIDE SEQUENCE</scope>
</reference>
<keyword evidence="1" id="KW-0812">Transmembrane</keyword>
<dbReference type="InterPro" id="IPR050400">
    <property type="entry name" value="Bact_Cytoskel_RodZ"/>
</dbReference>
<dbReference type="Pfam" id="PF13464">
    <property type="entry name" value="RodZ_C"/>
    <property type="match status" value="1"/>
</dbReference>
<protein>
    <submittedName>
        <fullName evidence="3">Cytoskeleton protein RodZ</fullName>
    </submittedName>
</protein>
<organism evidence="3">
    <name type="scientific">mine drainage metagenome</name>
    <dbReference type="NCBI Taxonomy" id="410659"/>
    <lineage>
        <taxon>unclassified sequences</taxon>
        <taxon>metagenomes</taxon>
        <taxon>ecological metagenomes</taxon>
    </lineage>
</organism>
<keyword evidence="1" id="KW-0472">Membrane</keyword>
<dbReference type="EMBL" id="MLJW01001574">
    <property type="protein sequence ID" value="OIQ77607.1"/>
    <property type="molecule type" value="Genomic_DNA"/>
</dbReference>
<dbReference type="PANTHER" id="PTHR34475">
    <property type="match status" value="1"/>
</dbReference>
<keyword evidence="1" id="KW-1133">Transmembrane helix</keyword>
<dbReference type="AlphaFoldDB" id="A0A1J5QC95"/>
<evidence type="ECO:0000313" key="3">
    <source>
        <dbReference type="EMBL" id="OIQ77607.1"/>
    </source>
</evidence>
<feature type="transmembrane region" description="Helical" evidence="1">
    <location>
        <begin position="16"/>
        <end position="36"/>
    </location>
</feature>
<dbReference type="InterPro" id="IPR025194">
    <property type="entry name" value="RodZ-like_C"/>
</dbReference>
<name>A0A1J5QC95_9ZZZZ</name>